<evidence type="ECO:0000313" key="5">
    <source>
        <dbReference type="EMBL" id="PUZ64543.1"/>
    </source>
</evidence>
<dbReference type="InterPro" id="IPR001148">
    <property type="entry name" value="CA_dom"/>
</dbReference>
<evidence type="ECO:0000256" key="1">
    <source>
        <dbReference type="ARBA" id="ARBA00022723"/>
    </source>
</evidence>
<keyword evidence="2 3" id="KW-0862">Zinc</keyword>
<dbReference type="SUPFAM" id="SSF51069">
    <property type="entry name" value="Carbonic anhydrase"/>
    <property type="match status" value="1"/>
</dbReference>
<comment type="similarity">
    <text evidence="3">Belongs to the alpha-carbonic anhydrase family.</text>
</comment>
<dbReference type="InterPro" id="IPR036398">
    <property type="entry name" value="CA_dom_sf"/>
</dbReference>
<dbReference type="InterPro" id="IPR023561">
    <property type="entry name" value="Carbonic_anhydrase_a-class"/>
</dbReference>
<dbReference type="AlphaFoldDB" id="A0A2T7E9R3"/>
<dbReference type="Gramene" id="PUZ64543">
    <property type="protein sequence ID" value="PUZ64543"/>
    <property type="gene ID" value="GQ55_3G150900"/>
</dbReference>
<accession>A0A2T7E9R3</accession>
<comment type="catalytic activity">
    <reaction evidence="3">
        <text>hydrogencarbonate + H(+) = CO2 + H2O</text>
        <dbReference type="Rhea" id="RHEA:10748"/>
        <dbReference type="ChEBI" id="CHEBI:15377"/>
        <dbReference type="ChEBI" id="CHEBI:15378"/>
        <dbReference type="ChEBI" id="CHEBI:16526"/>
        <dbReference type="ChEBI" id="CHEBI:17544"/>
        <dbReference type="EC" id="4.2.1.1"/>
    </reaction>
</comment>
<reference evidence="5 6" key="1">
    <citation type="submission" date="2018-04" db="EMBL/GenBank/DDBJ databases">
        <title>WGS assembly of Panicum hallii var. hallii HAL2.</title>
        <authorList>
            <person name="Lovell J."/>
            <person name="Jenkins J."/>
            <person name="Lowry D."/>
            <person name="Mamidi S."/>
            <person name="Sreedasyam A."/>
            <person name="Weng X."/>
            <person name="Barry K."/>
            <person name="Bonette J."/>
            <person name="Campitelli B."/>
            <person name="Daum C."/>
            <person name="Gordon S."/>
            <person name="Gould B."/>
            <person name="Lipzen A."/>
            <person name="MacQueen A."/>
            <person name="Palacio-Mejia J."/>
            <person name="Plott C."/>
            <person name="Shakirov E."/>
            <person name="Shu S."/>
            <person name="Yoshinaga Y."/>
            <person name="Zane M."/>
            <person name="Rokhsar D."/>
            <person name="Grimwood J."/>
            <person name="Schmutz J."/>
            <person name="Juenger T."/>
        </authorList>
    </citation>
    <scope>NUCLEOTIDE SEQUENCE [LARGE SCALE GENOMIC DNA]</scope>
    <source>
        <strain evidence="6">cv. HAL2</strain>
    </source>
</reference>
<dbReference type="EC" id="4.2.1.1" evidence="3"/>
<dbReference type="PROSITE" id="PS00162">
    <property type="entry name" value="ALPHA_CA_1"/>
    <property type="match status" value="1"/>
</dbReference>
<name>A0A2T7E9R3_9POAL</name>
<keyword evidence="6" id="KW-1185">Reference proteome</keyword>
<dbReference type="InterPro" id="IPR018338">
    <property type="entry name" value="Carbonic_anhydrase_a-class_CS"/>
</dbReference>
<protein>
    <recommendedName>
        <fullName evidence="3">Carbonic anhydrase</fullName>
        <ecNumber evidence="3">4.2.1.1</ecNumber>
    </recommendedName>
</protein>
<feature type="domain" description="Alpha-carbonic anhydrase" evidence="4">
    <location>
        <begin position="1"/>
        <end position="151"/>
    </location>
</feature>
<dbReference type="PANTHER" id="PTHR18952:SF121">
    <property type="entry name" value="CARBONIC ANHYDRASE"/>
    <property type="match status" value="1"/>
</dbReference>
<keyword evidence="1 3" id="KW-0479">Metal-binding</keyword>
<dbReference type="PANTHER" id="PTHR18952">
    <property type="entry name" value="CARBONIC ANHYDRASE"/>
    <property type="match status" value="1"/>
</dbReference>
<dbReference type="GO" id="GO:0008270">
    <property type="term" value="F:zinc ion binding"/>
    <property type="evidence" value="ECO:0007669"/>
    <property type="project" value="UniProtKB-UniRule"/>
</dbReference>
<evidence type="ECO:0000256" key="3">
    <source>
        <dbReference type="RuleBase" id="RU367011"/>
    </source>
</evidence>
<dbReference type="PROSITE" id="PS51144">
    <property type="entry name" value="ALPHA_CA_2"/>
    <property type="match status" value="1"/>
</dbReference>
<dbReference type="GO" id="GO:0004089">
    <property type="term" value="F:carbonate dehydratase activity"/>
    <property type="evidence" value="ECO:0007669"/>
    <property type="project" value="UniProtKB-UniRule"/>
</dbReference>
<evidence type="ECO:0000259" key="4">
    <source>
        <dbReference type="PROSITE" id="PS51144"/>
    </source>
</evidence>
<comment type="cofactor">
    <cofactor evidence="3">
        <name>Zn(2+)</name>
        <dbReference type="ChEBI" id="CHEBI:29105"/>
    </cofactor>
</comment>
<gene>
    <name evidence="5" type="ORF">GQ55_3G150900</name>
</gene>
<comment type="function">
    <text evidence="3">Reversible hydration of carbon dioxide.</text>
</comment>
<dbReference type="Gene3D" id="3.10.200.10">
    <property type="entry name" value="Alpha carbonic anhydrase"/>
    <property type="match status" value="1"/>
</dbReference>
<sequence length="151" mass="17672">MHWNAPSEHTINGRRYAFELHMLHQSDANSNKYAVVAQLYTISRRRRDRTVHRVSQFIDAIVDRIACRFDGCIELQQPCVCDCMLQLERYIRRITRRKGGDESEGGAREEWTQKLRMNKIGVFYIPTIVAQYVSIRSLHGMFGIRDGSLRI</sequence>
<organism evidence="5 6">
    <name type="scientific">Panicum hallii var. hallii</name>
    <dbReference type="NCBI Taxonomy" id="1504633"/>
    <lineage>
        <taxon>Eukaryota</taxon>
        <taxon>Viridiplantae</taxon>
        <taxon>Streptophyta</taxon>
        <taxon>Embryophyta</taxon>
        <taxon>Tracheophyta</taxon>
        <taxon>Spermatophyta</taxon>
        <taxon>Magnoliopsida</taxon>
        <taxon>Liliopsida</taxon>
        <taxon>Poales</taxon>
        <taxon>Poaceae</taxon>
        <taxon>PACMAD clade</taxon>
        <taxon>Panicoideae</taxon>
        <taxon>Panicodae</taxon>
        <taxon>Paniceae</taxon>
        <taxon>Panicinae</taxon>
        <taxon>Panicum</taxon>
        <taxon>Panicum sect. Panicum</taxon>
    </lineage>
</organism>
<dbReference type="GO" id="GO:0006730">
    <property type="term" value="P:one-carbon metabolic process"/>
    <property type="evidence" value="ECO:0007669"/>
    <property type="project" value="TreeGrafter"/>
</dbReference>
<keyword evidence="3" id="KW-0456">Lyase</keyword>
<evidence type="ECO:0000313" key="6">
    <source>
        <dbReference type="Proteomes" id="UP000244336"/>
    </source>
</evidence>
<evidence type="ECO:0000256" key="2">
    <source>
        <dbReference type="ARBA" id="ARBA00022833"/>
    </source>
</evidence>
<proteinExistence type="inferred from homology"/>
<dbReference type="OrthoDB" id="429145at2759"/>
<dbReference type="STRING" id="1504633.A0A2T7E9R3"/>
<dbReference type="EMBL" id="CM009751">
    <property type="protein sequence ID" value="PUZ64543.1"/>
    <property type="molecule type" value="Genomic_DNA"/>
</dbReference>
<dbReference type="Proteomes" id="UP000244336">
    <property type="component" value="Chromosome 3"/>
</dbReference>